<sequence>MFVTLGEWNSNLFGVELFDDSDLTNYVDSSTSSGSCKATVLTYITSNQYGEGLPYFWILKMNTTATEDIIFKSTINQKILFEVKPNEITKWHNVGIYTTALIIILPSNAEIFITFTHAPIYIDYDYPLEGQKGIMASPSYLGYLHNFESLQLYVAANYAEIVVKDFYGSPDIVYYSNGYNYTLIPSINLSLIVDDIKLYYQEKDASQNGFLIEYTMHGRKPTTTSAIQTTSTLKSTKTTTLKPSIDTSTSSVYSTTAIATISMNSTLNSASTVTLFPSTHISTATTSTSVAPTTVTNTAATTAADTVTKPKKPDNNFAIFVKFDVLILVFSVILSLL</sequence>
<proteinExistence type="predicted"/>
<evidence type="ECO:0000313" key="1">
    <source>
        <dbReference type="Proteomes" id="UP000887579"/>
    </source>
</evidence>
<accession>A0AC34FHG0</accession>
<protein>
    <submittedName>
        <fullName evidence="2">CUB-like domain-containing protein</fullName>
    </submittedName>
</protein>
<dbReference type="WBParaSite" id="ES5_v2.g16263.t1">
    <property type="protein sequence ID" value="ES5_v2.g16263.t1"/>
    <property type="gene ID" value="ES5_v2.g16263"/>
</dbReference>
<reference evidence="2" key="1">
    <citation type="submission" date="2022-11" db="UniProtKB">
        <authorList>
            <consortium name="WormBaseParasite"/>
        </authorList>
    </citation>
    <scope>IDENTIFICATION</scope>
</reference>
<dbReference type="Proteomes" id="UP000887579">
    <property type="component" value="Unplaced"/>
</dbReference>
<name>A0AC34FHG0_9BILA</name>
<organism evidence="1 2">
    <name type="scientific">Panagrolaimus sp. ES5</name>
    <dbReference type="NCBI Taxonomy" id="591445"/>
    <lineage>
        <taxon>Eukaryota</taxon>
        <taxon>Metazoa</taxon>
        <taxon>Ecdysozoa</taxon>
        <taxon>Nematoda</taxon>
        <taxon>Chromadorea</taxon>
        <taxon>Rhabditida</taxon>
        <taxon>Tylenchina</taxon>
        <taxon>Panagrolaimomorpha</taxon>
        <taxon>Panagrolaimoidea</taxon>
        <taxon>Panagrolaimidae</taxon>
        <taxon>Panagrolaimus</taxon>
    </lineage>
</organism>
<evidence type="ECO:0000313" key="2">
    <source>
        <dbReference type="WBParaSite" id="ES5_v2.g16263.t1"/>
    </source>
</evidence>